<gene>
    <name evidence="2" type="ORF">ACFFOL_05920</name>
</gene>
<feature type="region of interest" description="Disordered" evidence="1">
    <location>
        <begin position="208"/>
        <end position="228"/>
    </location>
</feature>
<dbReference type="GeneID" id="67212467"/>
<dbReference type="RefSeq" id="WP_222923529.1">
    <property type="nucleotide sequence ID" value="NZ_CP082287.1"/>
</dbReference>
<evidence type="ECO:0000313" key="2">
    <source>
        <dbReference type="EMBL" id="MFB9823716.1"/>
    </source>
</evidence>
<proteinExistence type="predicted"/>
<dbReference type="EMBL" id="JBHMAJ010000005">
    <property type="protein sequence ID" value="MFB9823716.1"/>
    <property type="molecule type" value="Genomic_DNA"/>
</dbReference>
<name>A0ABD5MIQ3_9EURY</name>
<organism evidence="2 3">
    <name type="scientific">Halobaculum roseum</name>
    <dbReference type="NCBI Taxonomy" id="2175149"/>
    <lineage>
        <taxon>Archaea</taxon>
        <taxon>Methanobacteriati</taxon>
        <taxon>Methanobacteriota</taxon>
        <taxon>Stenosarchaea group</taxon>
        <taxon>Halobacteria</taxon>
        <taxon>Halobacteriales</taxon>
        <taxon>Haloferacaceae</taxon>
        <taxon>Halobaculum</taxon>
    </lineage>
</organism>
<dbReference type="Proteomes" id="UP001589595">
    <property type="component" value="Unassembled WGS sequence"/>
</dbReference>
<dbReference type="AlphaFoldDB" id="A0ABD5MIQ3"/>
<evidence type="ECO:0000313" key="3">
    <source>
        <dbReference type="Proteomes" id="UP001589595"/>
    </source>
</evidence>
<accession>A0ABD5MIQ3</accession>
<keyword evidence="3" id="KW-1185">Reference proteome</keyword>
<comment type="caution">
    <text evidence="2">The sequence shown here is derived from an EMBL/GenBank/DDBJ whole genome shotgun (WGS) entry which is preliminary data.</text>
</comment>
<sequence>MTTPTAPYAIVPLTVEDLCEGYILTWDGRDDPVTVVECHESMAIVETPTCDRIQLTNSPDGLLLPDEDTPLESMTIIGTRRWQEADELWEYLTDTYEFPTEFSAVTCAADLDMTVEEVNHRLSDLLAEPRSSLLLVRESYDRWRAYQVGFGISSPQELVKVLESQTPVDNADAENGTIVCTLPAETTAVPKALVDIAYESHWTIARFDPEDSEDPAECTLTPQRGDER</sequence>
<reference evidence="2" key="1">
    <citation type="submission" date="2024-09" db="EMBL/GenBank/DDBJ databases">
        <authorList>
            <person name="Sun Q."/>
        </authorList>
    </citation>
    <scope>NUCLEOTIDE SEQUENCE [LARGE SCALE GENOMIC DNA]</scope>
    <source>
        <strain evidence="2">JCM 31273</strain>
    </source>
</reference>
<evidence type="ECO:0000256" key="1">
    <source>
        <dbReference type="SAM" id="MobiDB-lite"/>
    </source>
</evidence>
<protein>
    <submittedName>
        <fullName evidence="2">Uncharacterized protein</fullName>
    </submittedName>
</protein>